<name>A0ABQ4I931_9ACTN</name>
<evidence type="ECO:0000259" key="3">
    <source>
        <dbReference type="PROSITE" id="PS51186"/>
    </source>
</evidence>
<evidence type="ECO:0000313" key="5">
    <source>
        <dbReference type="Proteomes" id="UP000647860"/>
    </source>
</evidence>
<keyword evidence="2" id="KW-0012">Acyltransferase</keyword>
<proteinExistence type="predicted"/>
<evidence type="ECO:0000256" key="2">
    <source>
        <dbReference type="ARBA" id="ARBA00023315"/>
    </source>
</evidence>
<reference evidence="4 5" key="1">
    <citation type="submission" date="2021-01" db="EMBL/GenBank/DDBJ databases">
        <title>Whole genome shotgun sequence of Verrucosispora gifhornensis NBRC 16317.</title>
        <authorList>
            <person name="Komaki H."/>
            <person name="Tamura T."/>
        </authorList>
    </citation>
    <scope>NUCLEOTIDE SEQUENCE [LARGE SCALE GENOMIC DNA]</scope>
    <source>
        <strain evidence="4 5">NBRC 16317</strain>
    </source>
</reference>
<dbReference type="PANTHER" id="PTHR43877:SF1">
    <property type="entry name" value="ACETYLTRANSFERASE"/>
    <property type="match status" value="1"/>
</dbReference>
<dbReference type="InterPro" id="IPR050832">
    <property type="entry name" value="Bact_Acetyltransf"/>
</dbReference>
<evidence type="ECO:0000256" key="1">
    <source>
        <dbReference type="ARBA" id="ARBA00022679"/>
    </source>
</evidence>
<dbReference type="CDD" id="cd04301">
    <property type="entry name" value="NAT_SF"/>
    <property type="match status" value="1"/>
</dbReference>
<dbReference type="Proteomes" id="UP000647860">
    <property type="component" value="Unassembled WGS sequence"/>
</dbReference>
<comment type="caution">
    <text evidence="4">The sequence shown here is derived from an EMBL/GenBank/DDBJ whole genome shotgun (WGS) entry which is preliminary data.</text>
</comment>
<protein>
    <submittedName>
        <fullName evidence="4">GNAT family N-acetyltransferase</fullName>
    </submittedName>
</protein>
<dbReference type="SUPFAM" id="SSF55729">
    <property type="entry name" value="Acyl-CoA N-acyltransferases (Nat)"/>
    <property type="match status" value="2"/>
</dbReference>
<dbReference type="InterPro" id="IPR016181">
    <property type="entry name" value="Acyl_CoA_acyltransferase"/>
</dbReference>
<dbReference type="EMBL" id="BOPA01000010">
    <property type="protein sequence ID" value="GIJ14410.1"/>
    <property type="molecule type" value="Genomic_DNA"/>
</dbReference>
<keyword evidence="1" id="KW-0808">Transferase</keyword>
<dbReference type="PROSITE" id="PS51186">
    <property type="entry name" value="GNAT"/>
    <property type="match status" value="1"/>
</dbReference>
<feature type="domain" description="N-acetyltransferase" evidence="3">
    <location>
        <begin position="37"/>
        <end position="223"/>
    </location>
</feature>
<dbReference type="InterPro" id="IPR000182">
    <property type="entry name" value="GNAT_dom"/>
</dbReference>
<keyword evidence="5" id="KW-1185">Reference proteome</keyword>
<dbReference type="PANTHER" id="PTHR43877">
    <property type="entry name" value="AMINOALKYLPHOSPHONATE N-ACETYLTRANSFERASE-RELATED-RELATED"/>
    <property type="match status" value="1"/>
</dbReference>
<dbReference type="Pfam" id="PF00583">
    <property type="entry name" value="Acetyltransf_1"/>
    <property type="match status" value="1"/>
</dbReference>
<sequence>MTENRWRGRAAAGRLAAMDIAVAPFDPSDEAALDDAYRIRVAAQVVDTPDVPAGDRAEFGLVAAHPPYGNLIHRALARRGGEAVGYLWLRLPQLDNTSTVLVELFVDPAHRRRGVGRALLAHAREVALGHGRKHLIAEVDGVPPGEDRQPPGAAFAAAVGAQAALPMVRRRLVTTGLDEAALTALHEQARSRAAGYRTVAWRGAAPEEYVADVARLEARLLVDAPTGDLAMEAERVDAARIREIERFQALRGRRRYHLGAVHEQTGRLVAWTMIQTGPFTNWYASQEITIVDPAHRGHRLGLLVKIENLRQVLAQEPELRVIDTWNAAVNDHMVNINEQLGYRVAESAADWQLTL</sequence>
<gene>
    <name evidence="4" type="ORF">Vgi01_10940</name>
</gene>
<dbReference type="Gene3D" id="3.40.630.30">
    <property type="match status" value="1"/>
</dbReference>
<organism evidence="4 5">
    <name type="scientific">Micromonospora gifhornensis</name>
    <dbReference type="NCBI Taxonomy" id="84594"/>
    <lineage>
        <taxon>Bacteria</taxon>
        <taxon>Bacillati</taxon>
        <taxon>Actinomycetota</taxon>
        <taxon>Actinomycetes</taxon>
        <taxon>Micromonosporales</taxon>
        <taxon>Micromonosporaceae</taxon>
        <taxon>Micromonospora</taxon>
    </lineage>
</organism>
<evidence type="ECO:0000313" key="4">
    <source>
        <dbReference type="EMBL" id="GIJ14410.1"/>
    </source>
</evidence>
<accession>A0ABQ4I931</accession>